<accession>A0A7W8ASD2</accession>
<comment type="caution">
    <text evidence="1">The sequence shown here is derived from an EMBL/GenBank/DDBJ whole genome shotgun (WGS) entry which is preliminary data.</text>
</comment>
<dbReference type="EMBL" id="JACHJD010000003">
    <property type="protein sequence ID" value="MBB5103131.1"/>
    <property type="molecule type" value="Genomic_DNA"/>
</dbReference>
<evidence type="ECO:0000313" key="2">
    <source>
        <dbReference type="Proteomes" id="UP000549009"/>
    </source>
</evidence>
<reference evidence="1 2" key="1">
    <citation type="submission" date="2020-08" db="EMBL/GenBank/DDBJ databases">
        <title>Genomic Encyclopedia of Type Strains, Phase III (KMG-III): the genomes of soil and plant-associated and newly described type strains.</title>
        <authorList>
            <person name="Whitman W."/>
        </authorList>
    </citation>
    <scope>NUCLEOTIDE SEQUENCE [LARGE SCALE GENOMIC DNA]</scope>
    <source>
        <strain evidence="1 2">CECT 3146</strain>
    </source>
</reference>
<organism evidence="1 2">
    <name type="scientific">Streptomyces spectabilis</name>
    <dbReference type="NCBI Taxonomy" id="68270"/>
    <lineage>
        <taxon>Bacteria</taxon>
        <taxon>Bacillati</taxon>
        <taxon>Actinomycetota</taxon>
        <taxon>Actinomycetes</taxon>
        <taxon>Kitasatosporales</taxon>
        <taxon>Streptomycetaceae</taxon>
        <taxon>Streptomyces</taxon>
    </lineage>
</organism>
<name>A0A7W8ASD2_STRST</name>
<dbReference type="Proteomes" id="UP000549009">
    <property type="component" value="Unassembled WGS sequence"/>
</dbReference>
<proteinExistence type="predicted"/>
<sequence>MRQATEWEPGTPVFDKGSQLVGVVAKQQGSKVTLKRPSGLRWETRAVAVRAASDREKLQLKALARHNRNVRGLATIGGRR</sequence>
<protein>
    <submittedName>
        <fullName evidence="1">Uncharacterized protein</fullName>
    </submittedName>
</protein>
<dbReference type="AlphaFoldDB" id="A0A7W8ASD2"/>
<evidence type="ECO:0000313" key="1">
    <source>
        <dbReference type="EMBL" id="MBB5103131.1"/>
    </source>
</evidence>
<gene>
    <name evidence="1" type="ORF">FHS40_002184</name>
</gene>
<keyword evidence="2" id="KW-1185">Reference proteome</keyword>
<dbReference type="OrthoDB" id="4328172at2"/>
<dbReference type="RefSeq" id="WP_150510811.1">
    <property type="nucleotide sequence ID" value="NZ_BMSQ01000004.1"/>
</dbReference>